<evidence type="ECO:0000256" key="1">
    <source>
        <dbReference type="SAM" id="SignalP"/>
    </source>
</evidence>
<dbReference type="PANTHER" id="PTHR31157:SF1">
    <property type="entry name" value="SCP DOMAIN-CONTAINING PROTEIN"/>
    <property type="match status" value="1"/>
</dbReference>
<evidence type="ECO:0000313" key="3">
    <source>
        <dbReference type="EMBL" id="SEI96444.1"/>
    </source>
</evidence>
<reference evidence="4" key="1">
    <citation type="submission" date="2016-10" db="EMBL/GenBank/DDBJ databases">
        <authorList>
            <person name="Varghese N."/>
        </authorList>
    </citation>
    <scope>NUCLEOTIDE SEQUENCE [LARGE SCALE GENOMIC DNA]</scope>
    <source>
        <strain evidence="4">DSM 24868</strain>
    </source>
</reference>
<evidence type="ECO:0000313" key="4">
    <source>
        <dbReference type="Proteomes" id="UP000183315"/>
    </source>
</evidence>
<dbReference type="Proteomes" id="UP000183315">
    <property type="component" value="Unassembled WGS sequence"/>
</dbReference>
<name>A0A1H6V0I1_9MICO</name>
<feature type="chain" id="PRO_5010245681" evidence="1">
    <location>
        <begin position="32"/>
        <end position="259"/>
    </location>
</feature>
<gene>
    <name evidence="3" type="ORF">SAMN05421637_0571</name>
</gene>
<dbReference type="OrthoDB" id="68195at2"/>
<dbReference type="Gene3D" id="2.60.40.2700">
    <property type="match status" value="1"/>
</dbReference>
<keyword evidence="1" id="KW-0732">Signal</keyword>
<dbReference type="Gene3D" id="3.40.33.10">
    <property type="entry name" value="CAP"/>
    <property type="match status" value="1"/>
</dbReference>
<dbReference type="EMBL" id="FNZI01000001">
    <property type="protein sequence ID" value="SEI96444.1"/>
    <property type="molecule type" value="Genomic_DNA"/>
</dbReference>
<dbReference type="InterPro" id="IPR014044">
    <property type="entry name" value="CAP_dom"/>
</dbReference>
<dbReference type="InterPro" id="IPR035940">
    <property type="entry name" value="CAP_sf"/>
</dbReference>
<feature type="signal peptide" evidence="1">
    <location>
        <begin position="1"/>
        <end position="31"/>
    </location>
</feature>
<feature type="domain" description="SCP" evidence="2">
    <location>
        <begin position="45"/>
        <end position="160"/>
    </location>
</feature>
<sequence>MRPAAPPARRILPLASLIAIVTVVATTVAPAAPADAATAAVTSVLDRTNSYRASAGLSKLKLHPVVKDVAFDWSGTMRSKRSLSHNPRISIEMPDGSRASGENVGYACGYGSLQKNTNAVMRAWLNSSGHRKNILGDYTDIGIGIAYDSGRDCVWATQNFGRYTSRATAIPVYKFTEAPHTRILGTPAVGRTLTGDHGNWSPNASFAYRWYRDGEFITGATGRRYTVTKADKGHDITVRIFGKRSGYKTTVRGARVTVR</sequence>
<dbReference type="SUPFAM" id="SSF55797">
    <property type="entry name" value="PR-1-like"/>
    <property type="match status" value="1"/>
</dbReference>
<evidence type="ECO:0000259" key="2">
    <source>
        <dbReference type="Pfam" id="PF00188"/>
    </source>
</evidence>
<proteinExistence type="predicted"/>
<dbReference type="CDD" id="cd05379">
    <property type="entry name" value="CAP_bacterial"/>
    <property type="match status" value="1"/>
</dbReference>
<accession>A0A1H6V0I1</accession>
<dbReference type="RefSeq" id="WP_052405532.1">
    <property type="nucleotide sequence ID" value="NZ_BBLU01000002.1"/>
</dbReference>
<keyword evidence="4" id="KW-1185">Reference proteome</keyword>
<dbReference type="AlphaFoldDB" id="A0A1H6V0I1"/>
<organism evidence="3 4">
    <name type="scientific">Demequina mangrovi</name>
    <dbReference type="NCBI Taxonomy" id="1043493"/>
    <lineage>
        <taxon>Bacteria</taxon>
        <taxon>Bacillati</taxon>
        <taxon>Actinomycetota</taxon>
        <taxon>Actinomycetes</taxon>
        <taxon>Micrococcales</taxon>
        <taxon>Demequinaceae</taxon>
        <taxon>Demequina</taxon>
    </lineage>
</organism>
<dbReference type="PANTHER" id="PTHR31157">
    <property type="entry name" value="SCP DOMAIN-CONTAINING PROTEIN"/>
    <property type="match status" value="1"/>
</dbReference>
<protein>
    <submittedName>
        <fullName evidence="3">Uncharacterized conserved protein YkwD, contains CAP (CSP/antigen 5/PR1) domain</fullName>
    </submittedName>
</protein>
<dbReference type="STRING" id="1043493.SAMN05421637_0571"/>
<dbReference type="eggNOG" id="COG2340">
    <property type="taxonomic scope" value="Bacteria"/>
</dbReference>
<dbReference type="Pfam" id="PF00188">
    <property type="entry name" value="CAP"/>
    <property type="match status" value="1"/>
</dbReference>